<dbReference type="KEGG" id="dmt:DESME_10885"/>
<dbReference type="STRING" id="871968.DESME_10885"/>
<feature type="domain" description="Sporulation stage II protein D amidase enhancer LytB N-terminal" evidence="2">
    <location>
        <begin position="132"/>
        <end position="219"/>
    </location>
</feature>
<dbReference type="Pfam" id="PF08486">
    <property type="entry name" value="SpoIID"/>
    <property type="match status" value="1"/>
</dbReference>
<evidence type="ECO:0000259" key="2">
    <source>
        <dbReference type="Pfam" id="PF08486"/>
    </source>
</evidence>
<feature type="signal peptide" evidence="1">
    <location>
        <begin position="1"/>
        <end position="26"/>
    </location>
</feature>
<keyword evidence="1" id="KW-0732">Signal</keyword>
<gene>
    <name evidence="3" type="ORF">DESME_10885</name>
</gene>
<name>W0E9D0_9FIRM</name>
<dbReference type="InterPro" id="IPR013486">
    <property type="entry name" value="SpoIID/LytB"/>
</dbReference>
<reference evidence="3 4" key="1">
    <citation type="submission" date="2013-12" db="EMBL/GenBank/DDBJ databases">
        <authorList>
            <consortium name="DOE Joint Genome Institute"/>
            <person name="Smidt H."/>
            <person name="Huntemann M."/>
            <person name="Han J."/>
            <person name="Chen A."/>
            <person name="Kyrpides N."/>
            <person name="Mavromatis K."/>
            <person name="Markowitz V."/>
            <person name="Palaniappan K."/>
            <person name="Ivanova N."/>
            <person name="Schaumberg A."/>
            <person name="Pati A."/>
            <person name="Liolios K."/>
            <person name="Nordberg H.P."/>
            <person name="Cantor M.N."/>
            <person name="Hua S.X."/>
            <person name="Woyke T."/>
        </authorList>
    </citation>
    <scope>NUCLEOTIDE SEQUENCE [LARGE SCALE GENOMIC DNA]</scope>
    <source>
        <strain evidence="4">DSM 15288</strain>
    </source>
</reference>
<dbReference type="EMBL" id="CP007032">
    <property type="protein sequence ID" value="AHF07480.1"/>
    <property type="molecule type" value="Genomic_DNA"/>
</dbReference>
<dbReference type="InterPro" id="IPR013693">
    <property type="entry name" value="SpoIID/LytB_N"/>
</dbReference>
<dbReference type="AlphaFoldDB" id="W0E9D0"/>
<proteinExistence type="predicted"/>
<sequence>MSTFQRCVLMVLMLFLVFLNAKPCLAQEIPVELVWKYKDAGWIGIQIDEGNYQLTEFKEQITETPCAEGSSLECGWGGLAPIIRLNDNPFQIWRGTQIELRALDSSGVFKIQTPDGESVRYRGSLRLSWKGDHWSLINQIDLEQYLKGVVPIEMSNLWAQDGLEALKAQAVAARTYVVKKLQINSQITDSPDFDQAYLGKEVEGKASTAIIATEGKILVDDQTKLPIDALYSSHNGGYTEKAENVWSNPDTHFSSHPDPYSKGMGGATDQWRFIIGADVLGKTFQLSSIQEVQLDKYPSGRVKKVRMTDQNGKSKEISGRTFVQAFYPFGHPIHSQAFLGSLFEVQEIPGQAQLKGQENKLGQWKNLIEPSVISENVPINSGPRLDRIFSSSLGIRENPSSEGVFIFWGRGWGHGVGMSQWGAYHMAQLGYGYQEILDFYYDNVVLVDK</sequence>
<evidence type="ECO:0000313" key="3">
    <source>
        <dbReference type="EMBL" id="AHF07480.1"/>
    </source>
</evidence>
<dbReference type="HOGENOM" id="CLU_021203_3_2_9"/>
<organism evidence="3 4">
    <name type="scientific">Desulfitobacterium metallireducens DSM 15288</name>
    <dbReference type="NCBI Taxonomy" id="871968"/>
    <lineage>
        <taxon>Bacteria</taxon>
        <taxon>Bacillati</taxon>
        <taxon>Bacillota</taxon>
        <taxon>Clostridia</taxon>
        <taxon>Eubacteriales</taxon>
        <taxon>Desulfitobacteriaceae</taxon>
        <taxon>Desulfitobacterium</taxon>
    </lineage>
</organism>
<dbReference type="Proteomes" id="UP000010847">
    <property type="component" value="Chromosome"/>
</dbReference>
<evidence type="ECO:0000256" key="1">
    <source>
        <dbReference type="SAM" id="SignalP"/>
    </source>
</evidence>
<dbReference type="NCBIfam" id="TIGR02669">
    <property type="entry name" value="SpoIID_LytB"/>
    <property type="match status" value="1"/>
</dbReference>
<accession>W0E9D0</accession>
<keyword evidence="4" id="KW-1185">Reference proteome</keyword>
<dbReference type="eggNOG" id="COG2385">
    <property type="taxonomic scope" value="Bacteria"/>
</dbReference>
<protein>
    <submittedName>
        <fullName evidence="3">Sporulation protein SpoIID</fullName>
    </submittedName>
</protein>
<evidence type="ECO:0000313" key="4">
    <source>
        <dbReference type="Proteomes" id="UP000010847"/>
    </source>
</evidence>
<dbReference type="GO" id="GO:0030435">
    <property type="term" value="P:sporulation resulting in formation of a cellular spore"/>
    <property type="evidence" value="ECO:0007669"/>
    <property type="project" value="InterPro"/>
</dbReference>
<feature type="chain" id="PRO_5004787348" evidence="1">
    <location>
        <begin position="27"/>
        <end position="449"/>
    </location>
</feature>